<evidence type="ECO:0000313" key="3">
    <source>
        <dbReference type="EMBL" id="RHY30745.1"/>
    </source>
</evidence>
<evidence type="ECO:0000256" key="1">
    <source>
        <dbReference type="SAM" id="MobiDB-lite"/>
    </source>
</evidence>
<evidence type="ECO:0000256" key="2">
    <source>
        <dbReference type="SAM" id="Phobius"/>
    </source>
</evidence>
<dbReference type="Proteomes" id="UP000285060">
    <property type="component" value="Unassembled WGS sequence"/>
</dbReference>
<reference evidence="3 4" key="1">
    <citation type="submission" date="2018-08" db="EMBL/GenBank/DDBJ databases">
        <title>Aphanomyces genome sequencing and annotation.</title>
        <authorList>
            <person name="Minardi D."/>
            <person name="Oidtmann B."/>
            <person name="Van Der Giezen M."/>
            <person name="Studholme D.J."/>
        </authorList>
    </citation>
    <scope>NUCLEOTIDE SEQUENCE [LARGE SCALE GENOMIC DNA]</scope>
    <source>
        <strain evidence="3 4">NJM0002</strain>
    </source>
</reference>
<evidence type="ECO:0000313" key="4">
    <source>
        <dbReference type="Proteomes" id="UP000285060"/>
    </source>
</evidence>
<dbReference type="AlphaFoldDB" id="A0A418AYM4"/>
<feature type="region of interest" description="Disordered" evidence="1">
    <location>
        <begin position="381"/>
        <end position="402"/>
    </location>
</feature>
<organism evidence="3 4">
    <name type="scientific">Aphanomyces invadans</name>
    <dbReference type="NCBI Taxonomy" id="157072"/>
    <lineage>
        <taxon>Eukaryota</taxon>
        <taxon>Sar</taxon>
        <taxon>Stramenopiles</taxon>
        <taxon>Oomycota</taxon>
        <taxon>Saprolegniomycetes</taxon>
        <taxon>Saprolegniales</taxon>
        <taxon>Verrucalvaceae</taxon>
        <taxon>Aphanomyces</taxon>
    </lineage>
</organism>
<accession>A0A418AYM4</accession>
<feature type="region of interest" description="Disordered" evidence="1">
    <location>
        <begin position="249"/>
        <end position="279"/>
    </location>
</feature>
<keyword evidence="4" id="KW-1185">Reference proteome</keyword>
<gene>
    <name evidence="3" type="ORF">DYB32_006219</name>
</gene>
<sequence>MAAARGGILPDGATTYCWASNASTTAAQVDAASFGALGMGNGVTCPVSVSFNLNRTYAAGATPTISWAMLMLDPSASTSWAPFALNNITQNVTTSQLFYCPTDTNNGDETCLPFRSAAKPLSSPIFAQSFQQQYVSFSSTVEMPSAPGKYIVFASTTLPASQSTITANRLDIALFTSITITQTVHRDDDSPPSSVSHTALYVGLGVGAAVLVIGLVSWCWYTRTRLRQLEVELHRATFVANTLPRSFVHGRSVSGRHHPTPRSHLDAHGRPSSLPQHSFSFHHGVRMSEESSRRYLRSSAALDPSPRRLHIQDGAADYILNARLSSSEYLFAPQEHHHAEGSHTHHRRYLPRNSDHITRPTAFFSEEEDAVGNMPTYHPYWRQPTTPSDTSTEYTTQPQFVK</sequence>
<keyword evidence="2" id="KW-0472">Membrane</keyword>
<keyword evidence="2" id="KW-1133">Transmembrane helix</keyword>
<feature type="transmembrane region" description="Helical" evidence="2">
    <location>
        <begin position="199"/>
        <end position="221"/>
    </location>
</feature>
<proteinExistence type="predicted"/>
<feature type="compositionally biased region" description="Low complexity" evidence="1">
    <location>
        <begin position="384"/>
        <end position="396"/>
    </location>
</feature>
<name>A0A418AYM4_9STRA</name>
<comment type="caution">
    <text evidence="3">The sequence shown here is derived from an EMBL/GenBank/DDBJ whole genome shotgun (WGS) entry which is preliminary data.</text>
</comment>
<keyword evidence="2" id="KW-0812">Transmembrane</keyword>
<dbReference type="EMBL" id="QUSY01000278">
    <property type="protein sequence ID" value="RHY30745.1"/>
    <property type="molecule type" value="Genomic_DNA"/>
</dbReference>
<protein>
    <submittedName>
        <fullName evidence="3">Uncharacterized protein</fullName>
    </submittedName>
</protein>